<reference evidence="2" key="1">
    <citation type="submission" date="2022-10" db="EMBL/GenBank/DDBJ databases">
        <title>Tapping the CABI collections for fungal endophytes: first genome assemblies for Collariella, Neodidymelliopsis, Ascochyta clinopodiicola, Didymella pomorum, Didymosphaeria variabile, Neocosmospora piperis and Neocucurbitaria cava.</title>
        <authorList>
            <person name="Hill R."/>
        </authorList>
    </citation>
    <scope>NUCLEOTIDE SEQUENCE</scope>
    <source>
        <strain evidence="2">IMI 360193</strain>
    </source>
</reference>
<comment type="caution">
    <text evidence="2">The sequence shown here is derived from an EMBL/GenBank/DDBJ whole genome shotgun (WGS) entry which is preliminary data.</text>
</comment>
<dbReference type="Gene3D" id="1.50.10.10">
    <property type="match status" value="1"/>
</dbReference>
<sequence>MAKSIMSRHEGIYTSSGDSSGPLQAGFVQKTFSSLIDQYPNHTIASTLEDYIVQSVNSLLPLFANTSSALKYSMDRLSSGNAFIRLCEETGKEEYKNAVNVLYTSVASNPRNAEGGLWYYVYPNWSYLDGMFSFGPFWALHTLTSSPHNATAWTELQHQFNLLATHCAFSQNGRETGLLVHGYDDTKTALWANNTLGQSPHVWGRSLGWYVLGLLDTVTLIDSYLDSHAAEANLTAARSVRDAFAVEFQTRMAAIARVVDPATGAWNLLLDAPGRAGNYIESSGSSMLVWALLKGVRLGYLDDSLNDPSFNDTSYVNVGKRAYAYLRDAFVVDNGNGTLGWNGTFWVLYE</sequence>
<evidence type="ECO:0008006" key="4">
    <source>
        <dbReference type="Google" id="ProtNLM"/>
    </source>
</evidence>
<dbReference type="GO" id="GO:0005975">
    <property type="term" value="P:carbohydrate metabolic process"/>
    <property type="evidence" value="ECO:0007669"/>
    <property type="project" value="InterPro"/>
</dbReference>
<dbReference type="AlphaFoldDB" id="A0A9W9C021"/>
<gene>
    <name evidence="2" type="ORF">N0V87_006325</name>
</gene>
<protein>
    <recommendedName>
        <fullName evidence="4">Glycoside hydrolase family 105 protein</fullName>
    </recommendedName>
</protein>
<dbReference type="InterPro" id="IPR012341">
    <property type="entry name" value="6hp_glycosidase-like_sf"/>
</dbReference>
<dbReference type="EMBL" id="JAPEUV010000065">
    <property type="protein sequence ID" value="KAJ4335171.1"/>
    <property type="molecule type" value="Genomic_DNA"/>
</dbReference>
<evidence type="ECO:0000256" key="1">
    <source>
        <dbReference type="ARBA" id="ARBA00022801"/>
    </source>
</evidence>
<dbReference type="PANTHER" id="PTHR33886">
    <property type="entry name" value="UNSATURATED RHAMNOGALACTURONAN HYDROLASE (EUROFUNG)"/>
    <property type="match status" value="1"/>
</dbReference>
<evidence type="ECO:0000313" key="2">
    <source>
        <dbReference type="EMBL" id="KAJ4335171.1"/>
    </source>
</evidence>
<keyword evidence="1" id="KW-0378">Hydrolase</keyword>
<keyword evidence="3" id="KW-1185">Reference proteome</keyword>
<evidence type="ECO:0000313" key="3">
    <source>
        <dbReference type="Proteomes" id="UP001140562"/>
    </source>
</evidence>
<dbReference type="InterPro" id="IPR010905">
    <property type="entry name" value="Glyco_hydro_88"/>
</dbReference>
<proteinExistence type="predicted"/>
<dbReference type="OrthoDB" id="540611at2759"/>
<dbReference type="Pfam" id="PF07470">
    <property type="entry name" value="Glyco_hydro_88"/>
    <property type="match status" value="1"/>
</dbReference>
<dbReference type="InterPro" id="IPR052043">
    <property type="entry name" value="PolySaccharide_Degr_Enz"/>
</dbReference>
<accession>A0A9W9C021</accession>
<organism evidence="2 3">
    <name type="scientific">Didymella glomerata</name>
    <dbReference type="NCBI Taxonomy" id="749621"/>
    <lineage>
        <taxon>Eukaryota</taxon>
        <taxon>Fungi</taxon>
        <taxon>Dikarya</taxon>
        <taxon>Ascomycota</taxon>
        <taxon>Pezizomycotina</taxon>
        <taxon>Dothideomycetes</taxon>
        <taxon>Pleosporomycetidae</taxon>
        <taxon>Pleosporales</taxon>
        <taxon>Pleosporineae</taxon>
        <taxon>Didymellaceae</taxon>
        <taxon>Didymella</taxon>
    </lineage>
</organism>
<dbReference type="InterPro" id="IPR008928">
    <property type="entry name" value="6-hairpin_glycosidase_sf"/>
</dbReference>
<name>A0A9W9C021_9PLEO</name>
<dbReference type="GO" id="GO:0016787">
    <property type="term" value="F:hydrolase activity"/>
    <property type="evidence" value="ECO:0007669"/>
    <property type="project" value="UniProtKB-KW"/>
</dbReference>
<dbReference type="SUPFAM" id="SSF48208">
    <property type="entry name" value="Six-hairpin glycosidases"/>
    <property type="match status" value="1"/>
</dbReference>
<dbReference type="PANTHER" id="PTHR33886:SF11">
    <property type="entry name" value="WALL GLYCOSYL HYDROLASE YTER, PUTATIVE (AFU_ORTHOLOGUE AFUA_2G14630)-RELATED"/>
    <property type="match status" value="1"/>
</dbReference>
<dbReference type="Proteomes" id="UP001140562">
    <property type="component" value="Unassembled WGS sequence"/>
</dbReference>